<name>A0A9W8Z7N2_9PLEO</name>
<evidence type="ECO:0008006" key="4">
    <source>
        <dbReference type="Google" id="ProtNLM"/>
    </source>
</evidence>
<proteinExistence type="predicted"/>
<gene>
    <name evidence="2" type="ORF">N0V91_009209</name>
</gene>
<evidence type="ECO:0000313" key="2">
    <source>
        <dbReference type="EMBL" id="KAJ4399761.1"/>
    </source>
</evidence>
<evidence type="ECO:0000256" key="1">
    <source>
        <dbReference type="SAM" id="MobiDB-lite"/>
    </source>
</evidence>
<comment type="caution">
    <text evidence="2">The sequence shown here is derived from an EMBL/GenBank/DDBJ whole genome shotgun (WGS) entry which is preliminary data.</text>
</comment>
<feature type="region of interest" description="Disordered" evidence="1">
    <location>
        <begin position="127"/>
        <end position="146"/>
    </location>
</feature>
<dbReference type="Proteomes" id="UP001140510">
    <property type="component" value="Unassembled WGS sequence"/>
</dbReference>
<evidence type="ECO:0000313" key="3">
    <source>
        <dbReference type="Proteomes" id="UP001140510"/>
    </source>
</evidence>
<dbReference type="AlphaFoldDB" id="A0A9W8Z7N2"/>
<sequence length="494" mass="55131">MDGQEQRKRAFSQAFQRMNQPRHSDQNAQPAKRILPYPLGTPGIHYQDFDQENEAPLDLDSTVAFEETPGTQVRYPAPVDLQCADPSLYNYASLQYELYGNGPGPEVEYELGSRPSPLFRERQPKFPARLDSLPTPPVVRGQPMFGSSPYVRPELDSLLGDTIDSYARPGPELSPMSDASTAVGPLTPSALHFGDLTLNSEGYSIPSSPHRHGDLDSRATVRIMPVASFARYFSQLNPNEVVILFDKGKSLVKVDKYPLCSASRIFAQLLDGPLLDHGLTRCIRLRNDFPYAITTMFHFLETGSYMFDQRAYAAYPLLTALDFHVHTYLAGNKYGLVAFRNHAINAYVSIAEHELQLDFLVTYRDQLADAQIVMPGFPVMPPPDAQADGEATITPIDRFLNSLVLLWRNTQSPPDTLRKAALEPIKRNLGKLLRVPFFVTLLQEIVGFGDDVVASLADDGFEVKAFQVPPRARVNQTVRFGVWSKEVTASDRPL</sequence>
<feature type="region of interest" description="Disordered" evidence="1">
    <location>
        <begin position="1"/>
        <end position="37"/>
    </location>
</feature>
<keyword evidence="3" id="KW-1185">Reference proteome</keyword>
<dbReference type="OrthoDB" id="6359816at2759"/>
<reference evidence="2" key="1">
    <citation type="submission" date="2022-10" db="EMBL/GenBank/DDBJ databases">
        <title>Tapping the CABI collections for fungal endophytes: first genome assemblies for Collariella, Neodidymelliopsis, Ascochyta clinopodiicola, Didymella pomorum, Didymosphaeria variabile, Neocosmospora piperis and Neocucurbitaria cava.</title>
        <authorList>
            <person name="Hill R."/>
        </authorList>
    </citation>
    <scope>NUCLEOTIDE SEQUENCE</scope>
    <source>
        <strain evidence="2">IMI 355091</strain>
    </source>
</reference>
<organism evidence="2 3">
    <name type="scientific">Didymella pomorum</name>
    <dbReference type="NCBI Taxonomy" id="749634"/>
    <lineage>
        <taxon>Eukaryota</taxon>
        <taxon>Fungi</taxon>
        <taxon>Dikarya</taxon>
        <taxon>Ascomycota</taxon>
        <taxon>Pezizomycotina</taxon>
        <taxon>Dothideomycetes</taxon>
        <taxon>Pleosporomycetidae</taxon>
        <taxon>Pleosporales</taxon>
        <taxon>Pleosporineae</taxon>
        <taxon>Didymellaceae</taxon>
        <taxon>Didymella</taxon>
    </lineage>
</organism>
<protein>
    <recommendedName>
        <fullName evidence="4">BTB domain-containing protein</fullName>
    </recommendedName>
</protein>
<dbReference type="EMBL" id="JAPEVA010000101">
    <property type="protein sequence ID" value="KAJ4399761.1"/>
    <property type="molecule type" value="Genomic_DNA"/>
</dbReference>
<feature type="compositionally biased region" description="Polar residues" evidence="1">
    <location>
        <begin position="13"/>
        <end position="29"/>
    </location>
</feature>
<accession>A0A9W8Z7N2</accession>